<keyword evidence="3" id="KW-0227">DNA damage</keyword>
<dbReference type="Gene3D" id="1.10.486.10">
    <property type="entry name" value="PCRA, domain 4"/>
    <property type="match status" value="1"/>
</dbReference>
<comment type="catalytic activity">
    <reaction evidence="11">
        <text>Couples ATP hydrolysis with the unwinding of duplex DNA by translocating in the 3'-5' direction.</text>
        <dbReference type="EC" id="5.6.2.4"/>
    </reaction>
</comment>
<evidence type="ECO:0000256" key="1">
    <source>
        <dbReference type="ARBA" id="ARBA00022722"/>
    </source>
</evidence>
<dbReference type="PROSITE" id="PS51198">
    <property type="entry name" value="UVRD_HELICASE_ATP_BIND"/>
    <property type="match status" value="1"/>
</dbReference>
<feature type="compositionally biased region" description="Basic and acidic residues" evidence="15">
    <location>
        <begin position="526"/>
        <end position="540"/>
    </location>
</feature>
<keyword evidence="2 14" id="KW-0547">Nucleotide-binding</keyword>
<dbReference type="InterPro" id="IPR038726">
    <property type="entry name" value="PDDEXK_AddAB-type"/>
</dbReference>
<evidence type="ECO:0000256" key="9">
    <source>
        <dbReference type="ARBA" id="ARBA00023204"/>
    </source>
</evidence>
<keyword evidence="9" id="KW-0234">DNA repair</keyword>
<dbReference type="InterPro" id="IPR027417">
    <property type="entry name" value="P-loop_NTPase"/>
</dbReference>
<evidence type="ECO:0000256" key="7">
    <source>
        <dbReference type="ARBA" id="ARBA00022840"/>
    </source>
</evidence>
<proteinExistence type="predicted"/>
<dbReference type="PANTHER" id="PTHR11070">
    <property type="entry name" value="UVRD / RECB / PCRA DNA HELICASE FAMILY MEMBER"/>
    <property type="match status" value="1"/>
</dbReference>
<evidence type="ECO:0000256" key="12">
    <source>
        <dbReference type="ARBA" id="ARBA00034808"/>
    </source>
</evidence>
<evidence type="ECO:0000256" key="2">
    <source>
        <dbReference type="ARBA" id="ARBA00022741"/>
    </source>
</evidence>
<feature type="region of interest" description="Disordered" evidence="15">
    <location>
        <begin position="519"/>
        <end position="540"/>
    </location>
</feature>
<evidence type="ECO:0000256" key="14">
    <source>
        <dbReference type="PROSITE-ProRule" id="PRU00560"/>
    </source>
</evidence>
<accession>A0A2N0X5X5</accession>
<dbReference type="OrthoDB" id="4812256at2"/>
<dbReference type="Proteomes" id="UP000233249">
    <property type="component" value="Unassembled WGS sequence"/>
</dbReference>
<evidence type="ECO:0000313" key="18">
    <source>
        <dbReference type="EMBL" id="PKF68113.1"/>
    </source>
</evidence>
<dbReference type="PANTHER" id="PTHR11070:SF55">
    <property type="entry name" value="DNA 3'-5' HELICASE"/>
    <property type="match status" value="1"/>
</dbReference>
<dbReference type="Pfam" id="PF13361">
    <property type="entry name" value="UvrD_C"/>
    <property type="match status" value="2"/>
</dbReference>
<dbReference type="GO" id="GO:0004527">
    <property type="term" value="F:exonuclease activity"/>
    <property type="evidence" value="ECO:0007669"/>
    <property type="project" value="UniProtKB-KW"/>
</dbReference>
<name>A0A2N0X5X5_9CORY</name>
<dbReference type="InterPro" id="IPR011604">
    <property type="entry name" value="PDDEXK-like_dom_sf"/>
</dbReference>
<dbReference type="CDD" id="cd17932">
    <property type="entry name" value="DEXQc_UvrD"/>
    <property type="match status" value="1"/>
</dbReference>
<dbReference type="SUPFAM" id="SSF52980">
    <property type="entry name" value="Restriction endonuclease-like"/>
    <property type="match status" value="1"/>
</dbReference>
<feature type="domain" description="UvrD-like helicase ATP-binding" evidence="16">
    <location>
        <begin position="21"/>
        <end position="362"/>
    </location>
</feature>
<comment type="caution">
    <text evidence="18">The sequence shown here is derived from an EMBL/GenBank/DDBJ whole genome shotgun (WGS) entry which is preliminary data.</text>
</comment>
<feature type="domain" description="UvrD-like helicase C-terminal" evidence="17">
    <location>
        <begin position="369"/>
        <end position="688"/>
    </location>
</feature>
<dbReference type="InterPro" id="IPR011335">
    <property type="entry name" value="Restrct_endonuc-II-like"/>
</dbReference>
<dbReference type="GO" id="GO:0003677">
    <property type="term" value="F:DNA binding"/>
    <property type="evidence" value="ECO:0007669"/>
    <property type="project" value="UniProtKB-KW"/>
</dbReference>
<dbReference type="AlphaFoldDB" id="A0A2N0X5X5"/>
<dbReference type="EC" id="5.6.2.4" evidence="12"/>
<dbReference type="GO" id="GO:0033202">
    <property type="term" value="C:DNA helicase complex"/>
    <property type="evidence" value="ECO:0007669"/>
    <property type="project" value="TreeGrafter"/>
</dbReference>
<evidence type="ECO:0000259" key="17">
    <source>
        <dbReference type="PROSITE" id="PS51217"/>
    </source>
</evidence>
<dbReference type="RefSeq" id="WP_101174095.1">
    <property type="nucleotide sequence ID" value="NZ_JAKRKB010000003.1"/>
</dbReference>
<dbReference type="InterPro" id="IPR014016">
    <property type="entry name" value="UvrD-like_ATP-bd"/>
</dbReference>
<evidence type="ECO:0000256" key="5">
    <source>
        <dbReference type="ARBA" id="ARBA00022806"/>
    </source>
</evidence>
<dbReference type="Pfam" id="PF12705">
    <property type="entry name" value="PDDEXK_1"/>
    <property type="match status" value="1"/>
</dbReference>
<reference evidence="18 19" key="1">
    <citation type="submission" date="2017-12" db="EMBL/GenBank/DDBJ databases">
        <title>Corynebacterium mastitidis 16-1433 Genome.</title>
        <authorList>
            <person name="Gulvik C.A."/>
        </authorList>
    </citation>
    <scope>NUCLEOTIDE SEQUENCE [LARGE SCALE GENOMIC DNA]</scope>
    <source>
        <strain evidence="18 19">16-1433</strain>
    </source>
</reference>
<keyword evidence="6" id="KW-0269">Exonuclease</keyword>
<evidence type="ECO:0000256" key="15">
    <source>
        <dbReference type="SAM" id="MobiDB-lite"/>
    </source>
</evidence>
<evidence type="ECO:0000256" key="6">
    <source>
        <dbReference type="ARBA" id="ARBA00022839"/>
    </source>
</evidence>
<feature type="binding site" evidence="14">
    <location>
        <begin position="42"/>
        <end position="49"/>
    </location>
    <ligand>
        <name>ATP</name>
        <dbReference type="ChEBI" id="CHEBI:30616"/>
    </ligand>
</feature>
<evidence type="ECO:0000256" key="3">
    <source>
        <dbReference type="ARBA" id="ARBA00022763"/>
    </source>
</evidence>
<keyword evidence="10" id="KW-0413">Isomerase</keyword>
<keyword evidence="1" id="KW-0540">Nuclease</keyword>
<dbReference type="GO" id="GO:0043138">
    <property type="term" value="F:3'-5' DNA helicase activity"/>
    <property type="evidence" value="ECO:0007669"/>
    <property type="project" value="UniProtKB-EC"/>
</dbReference>
<feature type="compositionally biased region" description="Low complexity" evidence="15">
    <location>
        <begin position="1091"/>
        <end position="1100"/>
    </location>
</feature>
<feature type="region of interest" description="Disordered" evidence="15">
    <location>
        <begin position="1091"/>
        <end position="1114"/>
    </location>
</feature>
<dbReference type="Gene3D" id="3.90.320.10">
    <property type="match status" value="1"/>
</dbReference>
<dbReference type="GO" id="GO:0005829">
    <property type="term" value="C:cytosol"/>
    <property type="evidence" value="ECO:0007669"/>
    <property type="project" value="TreeGrafter"/>
</dbReference>
<keyword evidence="5 14" id="KW-0347">Helicase</keyword>
<gene>
    <name evidence="18" type="ORF">CXB45_08820</name>
</gene>
<dbReference type="Gene3D" id="3.40.50.300">
    <property type="entry name" value="P-loop containing nucleotide triphosphate hydrolases"/>
    <property type="match status" value="4"/>
</dbReference>
<dbReference type="EMBL" id="PJAF01000027">
    <property type="protein sequence ID" value="PKF68113.1"/>
    <property type="molecule type" value="Genomic_DNA"/>
</dbReference>
<evidence type="ECO:0000259" key="16">
    <source>
        <dbReference type="PROSITE" id="PS51198"/>
    </source>
</evidence>
<keyword evidence="8" id="KW-0238">DNA-binding</keyword>
<dbReference type="STRING" id="1121365.GCA_000375365_01265"/>
<dbReference type="GO" id="GO:0005524">
    <property type="term" value="F:ATP binding"/>
    <property type="evidence" value="ECO:0007669"/>
    <property type="project" value="UniProtKB-UniRule"/>
</dbReference>
<dbReference type="PROSITE" id="PS51217">
    <property type="entry name" value="UVRD_HELICASE_CTER"/>
    <property type="match status" value="1"/>
</dbReference>
<evidence type="ECO:0000313" key="19">
    <source>
        <dbReference type="Proteomes" id="UP000233249"/>
    </source>
</evidence>
<keyword evidence="4 14" id="KW-0378">Hydrolase</keyword>
<dbReference type="InterPro" id="IPR014017">
    <property type="entry name" value="DNA_helicase_UvrD-like_C"/>
</dbReference>
<evidence type="ECO:0000256" key="8">
    <source>
        <dbReference type="ARBA" id="ARBA00023125"/>
    </source>
</evidence>
<sequence>MPRENAGRISPKKLAALLGRNAPTPQQAEVMEAPVGPMLVVAGAGAGKTETMASRAVWLVVNGLVEPDHILGLTFTRKAAQQLRQRIRDRLRRLALSPALREVDPGGELAGRLDNAQPVVLTYDAYAGRLVQEYGLLAPVEPHARRISETELFTIASRVVADYRGRLSVESEPAAVVDTLLALHGEMLNHQVTPEDIREETHPLVSLVQELPPGKRQRKEPNATLQKWLDAQEHRLDYLPLVEALRAELARRNAATFADHMAVAARLASEHPSVGATERRRHRVVMLDEYQDTSHSQRVLLRELYGKGADPGLTVNAVGDPMQAIYGWRGATAANLEAFREDFPTPRGPAPKKELTVSFRNPGAVLDLANAVSAEVLGPPGNPDRTVAPLTPFGAERGEVEVAWHATVEEERARVAEHMARHYERAQEKGEPFSAAILVRANKHSAPLAAELARRGVPYEVVGLGGLVDVPEVADVLAVARLLIRPAEDAAALRLLTSPAVGLGWADVRALARRARNLAGRATEAAPEKEAPEDPEERLRRAVEQAMPPDREQVAGLGDALADLGEGTGLSPEGRGRAEEAAAMLRGLRTRSLGKPLVEVLSDVERALGVRTEVLAREDPFAPGAVGTVHLDRLLEEAAGFAAVPGATLGGFLDYCDLARSRDRGLEPGAVTVRSDRVQIMTAHKAKGLEWRHVAVPHADESTWKVQAETFLTQVRRVPATLRGEVREATAASEEAPVFDPGGAENRKEFEDLGKDYIDRVRAAEAEEATRLFYVALTRTERTLLVSGSSLRGETQPVRPYAHLELLAALRPDAVAHWYGGNGADPAAEPVAPPPEEGAFPPPGVRADLREGARLVRAALADLPPQEEGELFGQWEGDVTALCEEQRALRAPVVRVELPGELTASDLVSIKADPAQFARRQRRPVPFKPNSFAKRGTAFHEWLEERFGGAGLLDEDQLPGLGEPEVTADEVRALKEKFLASRWAERTPAYVEHPFEVTLGAAVVRGRVDAIFPDAETGGWLIVDWKTGMPPATREECRAAEIQLAVYKVALGELLGTRRIRAMFHYVALDRTLEPDSLPGREELAALMSAAASPRDAPAAGGVKVSGNRSEARR</sequence>
<organism evidence="18 19">
    <name type="scientific">Corynebacterium mastitidis</name>
    <dbReference type="NCBI Taxonomy" id="161890"/>
    <lineage>
        <taxon>Bacteria</taxon>
        <taxon>Bacillati</taxon>
        <taxon>Actinomycetota</taxon>
        <taxon>Actinomycetes</taxon>
        <taxon>Mycobacteriales</taxon>
        <taxon>Corynebacteriaceae</taxon>
        <taxon>Corynebacterium</taxon>
    </lineage>
</organism>
<evidence type="ECO:0000256" key="13">
    <source>
        <dbReference type="ARBA" id="ARBA00048988"/>
    </source>
</evidence>
<dbReference type="SUPFAM" id="SSF52540">
    <property type="entry name" value="P-loop containing nucleoside triphosphate hydrolases"/>
    <property type="match status" value="1"/>
</dbReference>
<protein>
    <recommendedName>
        <fullName evidence="12">DNA 3'-5' helicase</fullName>
        <ecNumber evidence="12">5.6.2.4</ecNumber>
    </recommendedName>
</protein>
<dbReference type="GO" id="GO:0000725">
    <property type="term" value="P:recombinational repair"/>
    <property type="evidence" value="ECO:0007669"/>
    <property type="project" value="TreeGrafter"/>
</dbReference>
<comment type="catalytic activity">
    <reaction evidence="13">
        <text>ATP + H2O = ADP + phosphate + H(+)</text>
        <dbReference type="Rhea" id="RHEA:13065"/>
        <dbReference type="ChEBI" id="CHEBI:15377"/>
        <dbReference type="ChEBI" id="CHEBI:15378"/>
        <dbReference type="ChEBI" id="CHEBI:30616"/>
        <dbReference type="ChEBI" id="CHEBI:43474"/>
        <dbReference type="ChEBI" id="CHEBI:456216"/>
        <dbReference type="EC" id="5.6.2.4"/>
    </reaction>
</comment>
<evidence type="ECO:0000256" key="11">
    <source>
        <dbReference type="ARBA" id="ARBA00034617"/>
    </source>
</evidence>
<dbReference type="Pfam" id="PF00580">
    <property type="entry name" value="UvrD-helicase"/>
    <property type="match status" value="1"/>
</dbReference>
<evidence type="ECO:0000256" key="10">
    <source>
        <dbReference type="ARBA" id="ARBA00023235"/>
    </source>
</evidence>
<dbReference type="InterPro" id="IPR000212">
    <property type="entry name" value="DNA_helicase_UvrD/REP"/>
</dbReference>
<evidence type="ECO:0000256" key="4">
    <source>
        <dbReference type="ARBA" id="ARBA00022801"/>
    </source>
</evidence>
<keyword evidence="7 14" id="KW-0067">ATP-binding</keyword>